<evidence type="ECO:0000259" key="2">
    <source>
        <dbReference type="Pfam" id="PF20177"/>
    </source>
</evidence>
<proteinExistence type="predicted"/>
<evidence type="ECO:0000256" key="1">
    <source>
        <dbReference type="SAM" id="Phobius"/>
    </source>
</evidence>
<dbReference type="RefSeq" id="WP_184928284.1">
    <property type="nucleotide sequence ID" value="NZ_JACHMO010000001.1"/>
</dbReference>
<dbReference type="InterPro" id="IPR046672">
    <property type="entry name" value="DUF6542"/>
</dbReference>
<reference evidence="3 4" key="1">
    <citation type="submission" date="2020-08" db="EMBL/GenBank/DDBJ databases">
        <title>Sequencing the genomes of 1000 actinobacteria strains.</title>
        <authorList>
            <person name="Klenk H.-P."/>
        </authorList>
    </citation>
    <scope>NUCLEOTIDE SEQUENCE [LARGE SCALE GENOMIC DNA]</scope>
    <source>
        <strain evidence="3 4">DSM 45486</strain>
    </source>
</reference>
<dbReference type="AlphaFoldDB" id="A0A7W9HTW7"/>
<gene>
    <name evidence="3" type="ORF">F4560_008136</name>
</gene>
<protein>
    <recommendedName>
        <fullName evidence="2">DUF6542 domain-containing protein</fullName>
    </recommendedName>
</protein>
<evidence type="ECO:0000313" key="4">
    <source>
        <dbReference type="Proteomes" id="UP000552097"/>
    </source>
</evidence>
<feature type="domain" description="DUF6542" evidence="2">
    <location>
        <begin position="4"/>
        <end position="111"/>
    </location>
</feature>
<comment type="caution">
    <text evidence="3">The sequence shown here is derived from an EMBL/GenBank/DDBJ whole genome shotgun (WGS) entry which is preliminary data.</text>
</comment>
<keyword evidence="1" id="KW-0812">Transmembrane</keyword>
<keyword evidence="1" id="KW-0472">Membrane</keyword>
<evidence type="ECO:0000313" key="3">
    <source>
        <dbReference type="EMBL" id="MBB5808368.1"/>
    </source>
</evidence>
<dbReference type="Pfam" id="PF20177">
    <property type="entry name" value="DUF6542"/>
    <property type="match status" value="1"/>
</dbReference>
<accession>A0A7W9HTW7</accession>
<dbReference type="Proteomes" id="UP000552097">
    <property type="component" value="Unassembled WGS sequence"/>
</dbReference>
<name>A0A7W9HTW7_9PSEU</name>
<feature type="transmembrane region" description="Helical" evidence="1">
    <location>
        <begin position="93"/>
        <end position="112"/>
    </location>
</feature>
<keyword evidence="4" id="KW-1185">Reference proteome</keyword>
<keyword evidence="1" id="KW-1133">Transmembrane helix</keyword>
<organism evidence="3 4">
    <name type="scientific">Saccharothrix ecbatanensis</name>
    <dbReference type="NCBI Taxonomy" id="1105145"/>
    <lineage>
        <taxon>Bacteria</taxon>
        <taxon>Bacillati</taxon>
        <taxon>Actinomycetota</taxon>
        <taxon>Actinomycetes</taxon>
        <taxon>Pseudonocardiales</taxon>
        <taxon>Pseudonocardiaceae</taxon>
        <taxon>Saccharothrix</taxon>
    </lineage>
</organism>
<dbReference type="EMBL" id="JACHMO010000001">
    <property type="protein sequence ID" value="MBB5808368.1"/>
    <property type="molecule type" value="Genomic_DNA"/>
</dbReference>
<feature type="transmembrane region" description="Helical" evidence="1">
    <location>
        <begin position="30"/>
        <end position="47"/>
    </location>
</feature>
<sequence length="130" mass="13235">MAHLPSLAALAVSAVFTAVAHRLDGEQPGLVFGVLVVSGVLLAAAMVRPIGLWTVVPAPPLLYAGLVTGVSVLQGKSLGELTILVAPPVVRAFPHLAVGVGVGLLVAAARLGGTWWGNRSSSTEREDVVD</sequence>